<evidence type="ECO:0000313" key="1">
    <source>
        <dbReference type="EMBL" id="GAA1995310.1"/>
    </source>
</evidence>
<comment type="caution">
    <text evidence="1">The sequence shown here is derived from an EMBL/GenBank/DDBJ whole genome shotgun (WGS) entry which is preliminary data.</text>
</comment>
<dbReference type="Gene3D" id="3.30.1660.10">
    <property type="entry name" value="Flavin-binding protein dodecin"/>
    <property type="match status" value="1"/>
</dbReference>
<organism evidence="1 2">
    <name type="scientific">Microbacterium pumilum</name>
    <dbReference type="NCBI Taxonomy" id="344165"/>
    <lineage>
        <taxon>Bacteria</taxon>
        <taxon>Bacillati</taxon>
        <taxon>Actinomycetota</taxon>
        <taxon>Actinomycetes</taxon>
        <taxon>Micrococcales</taxon>
        <taxon>Microbacteriaceae</taxon>
        <taxon>Microbacterium</taxon>
    </lineage>
</organism>
<name>A0ABP5EDK0_9MICO</name>
<dbReference type="Proteomes" id="UP001500326">
    <property type="component" value="Unassembled WGS sequence"/>
</dbReference>
<dbReference type="PANTHER" id="PTHR39324:SF1">
    <property type="entry name" value="CALCIUM DODECIN"/>
    <property type="match status" value="1"/>
</dbReference>
<protein>
    <submittedName>
        <fullName evidence="1">Calcium dodecin</fullName>
    </submittedName>
</protein>
<dbReference type="RefSeq" id="WP_344065105.1">
    <property type="nucleotide sequence ID" value="NZ_BAAAOH010000001.1"/>
</dbReference>
<sequence length="68" mass="7384">MSVYRVIDVIGTSASSWEEAAREAISTAAGSLHDLRVGEVTKQDVVVGDDGTLLFRARIQLSFKYAPE</sequence>
<dbReference type="SUPFAM" id="SSF89807">
    <property type="entry name" value="Dodecin-like"/>
    <property type="match status" value="1"/>
</dbReference>
<accession>A0ABP5EDK0</accession>
<reference evidence="2" key="1">
    <citation type="journal article" date="2019" name="Int. J. Syst. Evol. Microbiol.">
        <title>The Global Catalogue of Microorganisms (GCM) 10K type strain sequencing project: providing services to taxonomists for standard genome sequencing and annotation.</title>
        <authorList>
            <consortium name="The Broad Institute Genomics Platform"/>
            <consortium name="The Broad Institute Genome Sequencing Center for Infectious Disease"/>
            <person name="Wu L."/>
            <person name="Ma J."/>
        </authorList>
    </citation>
    <scope>NUCLEOTIDE SEQUENCE [LARGE SCALE GENOMIC DNA]</scope>
    <source>
        <strain evidence="2">JCM 14902</strain>
    </source>
</reference>
<dbReference type="InterPro" id="IPR009923">
    <property type="entry name" value="Dodecin"/>
</dbReference>
<proteinExistence type="predicted"/>
<dbReference type="InterPro" id="IPR036694">
    <property type="entry name" value="Dodecin-like_sf"/>
</dbReference>
<gene>
    <name evidence="1" type="primary">secE2</name>
    <name evidence="1" type="ORF">GCM10009777_34280</name>
</gene>
<dbReference type="InterPro" id="IPR025543">
    <property type="entry name" value="Dodecin-like"/>
</dbReference>
<dbReference type="Pfam" id="PF07311">
    <property type="entry name" value="Dodecin"/>
    <property type="match status" value="1"/>
</dbReference>
<keyword evidence="2" id="KW-1185">Reference proteome</keyword>
<evidence type="ECO:0000313" key="2">
    <source>
        <dbReference type="Proteomes" id="UP001500326"/>
    </source>
</evidence>
<dbReference type="PANTHER" id="PTHR39324">
    <property type="entry name" value="CALCIUM DODECIN"/>
    <property type="match status" value="1"/>
</dbReference>
<dbReference type="EMBL" id="BAAAOH010000001">
    <property type="protein sequence ID" value="GAA1995310.1"/>
    <property type="molecule type" value="Genomic_DNA"/>
</dbReference>